<comment type="similarity">
    <text evidence="4 10">Belongs to the SWP1 family.</text>
</comment>
<dbReference type="InterPro" id="IPR055375">
    <property type="entry name" value="Ribophorin_II_2nd"/>
</dbReference>
<name>A0A0L0DEK0_THETB</name>
<evidence type="ECO:0000313" key="16">
    <source>
        <dbReference type="Proteomes" id="UP000054408"/>
    </source>
</evidence>
<dbReference type="PANTHER" id="PTHR12640">
    <property type="entry name" value="RIBOPHORIN II"/>
    <property type="match status" value="1"/>
</dbReference>
<comment type="subunit">
    <text evidence="10">Component of the oligosaccharyltransferase (OST) complex.</text>
</comment>
<comment type="pathway">
    <text evidence="3 10">Protein modification; protein glycosylation.</text>
</comment>
<feature type="transmembrane region" description="Helical" evidence="10">
    <location>
        <begin position="569"/>
        <end position="591"/>
    </location>
</feature>
<keyword evidence="6 10" id="KW-0732">Signal</keyword>
<feature type="chain" id="PRO_5019610453" description="Dolichyl-diphosphooligosaccharide--protein glycosyltransferase subunit 2" evidence="10">
    <location>
        <begin position="24"/>
        <end position="671"/>
    </location>
</feature>
<keyword evidence="9 10" id="KW-0472">Membrane</keyword>
<dbReference type="GO" id="GO:0008250">
    <property type="term" value="C:oligosaccharyltransferase complex"/>
    <property type="evidence" value="ECO:0007669"/>
    <property type="project" value="UniProtKB-UniRule"/>
</dbReference>
<keyword evidence="16" id="KW-1185">Reference proteome</keyword>
<evidence type="ECO:0000313" key="15">
    <source>
        <dbReference type="EMBL" id="KNC50640.1"/>
    </source>
</evidence>
<feature type="transmembrane region" description="Helical" evidence="10">
    <location>
        <begin position="636"/>
        <end position="655"/>
    </location>
</feature>
<gene>
    <name evidence="15" type="ORF">AMSG_00802</name>
</gene>
<feature type="non-terminal residue" evidence="15">
    <location>
        <position position="1"/>
    </location>
</feature>
<evidence type="ECO:0000256" key="3">
    <source>
        <dbReference type="ARBA" id="ARBA00004922"/>
    </source>
</evidence>
<dbReference type="Pfam" id="PF23861">
    <property type="entry name" value="Ribophorin_II_2nd"/>
    <property type="match status" value="1"/>
</dbReference>
<dbReference type="AlphaFoldDB" id="A0A0L0DEK0"/>
<dbReference type="EMBL" id="GL349435">
    <property type="protein sequence ID" value="KNC50640.1"/>
    <property type="molecule type" value="Genomic_DNA"/>
</dbReference>
<feature type="domain" description="Ribophorin II C-terminal" evidence="14">
    <location>
        <begin position="560"/>
        <end position="660"/>
    </location>
</feature>
<feature type="signal peptide" evidence="10">
    <location>
        <begin position="1"/>
        <end position="23"/>
    </location>
</feature>
<sequence length="671" mass="67977">HPQYVLAVALVLCLAAAPWSAQAAKGYFSAADATALQSSAAAVLTDSSAAVEDVAAAVKVLTAVGAQLPHGVCAALNKAAAGAQKPVLVAAAVKARAAASCTPLASDAELALLTDAADADNAVDLAAGIDGLMAAGKSVPAGALDALLEFADEDATFRAAADDEYGSIAVAGKVLPVVAAALDAGVEADADALDGLASGLEDLMALAESSADGQLLSFYDSQAPSVDPLVTTGGVLGSLEALTAALKTPVPLSKAQVAALSRYVLARKGVSAPELGASLLDALAFVQSNSVGLPLVISVVRSSVELSAKGAEAAVVVAVTDVRGNAVTGASVVLQSARAAAEPDTVLFANQELEPAAGVTGGFAFPLLQAKPAPGYYMLEFSASAGAKTLPATTVIDAKVVTDAEVKTCSLALVQDDVGGSEKVKYPCAAGKKVPDVIAADSFHELDLALAIRSSVSKRPLTPHQVFLRFVNEATGVDTVFVVPANEAETGHKLTVAFGAAAPEFGSLSGRYTAQIVIGDAFLTQAIVWELATFDLYFGADAPVAAAASSGALPDIVHQFRQPEARPPAAISMAFTAATLAPLLVLGFLLLRAGANIANFPTSQPLMIHAVAFHATIGGIVLLYVTYWLQLTMFQTLGYLAILGTAALFFGKALLSNHTAFRLTGPKLHSE</sequence>
<comment type="subcellular location">
    <subcellularLocation>
        <location evidence="2 10">Endoplasmic reticulum membrane</location>
        <topology evidence="2 10">Multi-pass membrane protein</topology>
    </subcellularLocation>
</comment>
<comment type="function">
    <text evidence="1 10">Subunit of the oligosaccharyl transferase (OST) complex that catalyzes the initial transfer of a defined glycan (Glc(3)Man(9)GlcNAc(2) in eukaryotes) from the lipid carrier dolichol-pyrophosphate to an asparagine residue within an Asn-X-Ser/Thr consensus motif in nascent polypeptide chains, the first step in protein N-glycosylation. N-glycosylation occurs cotranslationally and the complex associates with the Sec61 complex at the channel-forming translocon complex that mediates protein translocation across the endoplasmic reticulum (ER). All subunits are required for a maximal enzyme activity.</text>
</comment>
<feature type="domain" description="Ribophorin II second" evidence="13">
    <location>
        <begin position="305"/>
        <end position="392"/>
    </location>
</feature>
<evidence type="ECO:0000259" key="11">
    <source>
        <dbReference type="Pfam" id="PF05817"/>
    </source>
</evidence>
<organism evidence="15 16">
    <name type="scientific">Thecamonas trahens ATCC 50062</name>
    <dbReference type="NCBI Taxonomy" id="461836"/>
    <lineage>
        <taxon>Eukaryota</taxon>
        <taxon>Apusozoa</taxon>
        <taxon>Apusomonadida</taxon>
        <taxon>Apusomonadidae</taxon>
        <taxon>Thecamonas</taxon>
    </lineage>
</organism>
<evidence type="ECO:0000256" key="10">
    <source>
        <dbReference type="RuleBase" id="RU366029"/>
    </source>
</evidence>
<evidence type="ECO:0000256" key="2">
    <source>
        <dbReference type="ARBA" id="ARBA00004477"/>
    </source>
</evidence>
<dbReference type="UniPathway" id="UPA00378"/>
<dbReference type="Proteomes" id="UP000054408">
    <property type="component" value="Unassembled WGS sequence"/>
</dbReference>
<dbReference type="InterPro" id="IPR056790">
    <property type="entry name" value="Ribophorin_II_C"/>
</dbReference>
<protein>
    <recommendedName>
        <fullName evidence="10">Dolichyl-diphosphooligosaccharide--protein glycosyltransferase subunit 2</fullName>
    </recommendedName>
    <alternativeName>
        <fullName evidence="10">Ribophorin-2</fullName>
    </alternativeName>
</protein>
<feature type="domain" description="Ribophorin II third" evidence="12">
    <location>
        <begin position="423"/>
        <end position="536"/>
    </location>
</feature>
<dbReference type="eggNOG" id="KOG2447">
    <property type="taxonomic scope" value="Eukaryota"/>
</dbReference>
<dbReference type="Pfam" id="PF05817">
    <property type="entry name" value="Ribophorin_II"/>
    <property type="match status" value="1"/>
</dbReference>
<dbReference type="InterPro" id="IPR008814">
    <property type="entry name" value="Swp1"/>
</dbReference>
<evidence type="ECO:0000256" key="7">
    <source>
        <dbReference type="ARBA" id="ARBA00022824"/>
    </source>
</evidence>
<keyword evidence="7 10" id="KW-0256">Endoplasmic reticulum</keyword>
<dbReference type="Pfam" id="PF23860">
    <property type="entry name" value="Ribophorin_II_3rd"/>
    <property type="match status" value="1"/>
</dbReference>
<dbReference type="Pfam" id="PF25147">
    <property type="entry name" value="Ribophorin_II_C"/>
    <property type="match status" value="1"/>
</dbReference>
<dbReference type="GO" id="GO:0006487">
    <property type="term" value="P:protein N-linked glycosylation"/>
    <property type="evidence" value="ECO:0007669"/>
    <property type="project" value="UniProtKB-UniRule"/>
</dbReference>
<evidence type="ECO:0000256" key="6">
    <source>
        <dbReference type="ARBA" id="ARBA00022729"/>
    </source>
</evidence>
<dbReference type="PANTHER" id="PTHR12640:SF0">
    <property type="entry name" value="DOLICHYL-DIPHOSPHOOLIGOSACCHARIDE--PROTEIN GLYCOSYLTRANSFERASE SUBUNIT 2"/>
    <property type="match status" value="1"/>
</dbReference>
<dbReference type="OMA" id="QEHETIY"/>
<keyword evidence="8 10" id="KW-1133">Transmembrane helix</keyword>
<dbReference type="InterPro" id="IPR055374">
    <property type="entry name" value="Ribophorin_II_3rd"/>
</dbReference>
<evidence type="ECO:0000256" key="1">
    <source>
        <dbReference type="ARBA" id="ARBA00002791"/>
    </source>
</evidence>
<evidence type="ECO:0000256" key="9">
    <source>
        <dbReference type="ARBA" id="ARBA00023136"/>
    </source>
</evidence>
<evidence type="ECO:0000259" key="12">
    <source>
        <dbReference type="Pfam" id="PF23860"/>
    </source>
</evidence>
<feature type="transmembrane region" description="Helical" evidence="10">
    <location>
        <begin position="611"/>
        <end position="630"/>
    </location>
</feature>
<evidence type="ECO:0000256" key="5">
    <source>
        <dbReference type="ARBA" id="ARBA00022692"/>
    </source>
</evidence>
<dbReference type="STRING" id="461836.A0A0L0DEK0"/>
<reference evidence="15 16" key="1">
    <citation type="submission" date="2010-05" db="EMBL/GenBank/DDBJ databases">
        <title>The Genome Sequence of Thecamonas trahens ATCC 50062.</title>
        <authorList>
            <consortium name="The Broad Institute Genome Sequencing Platform"/>
            <person name="Russ C."/>
            <person name="Cuomo C."/>
            <person name="Shea T."/>
            <person name="Young S.K."/>
            <person name="Zeng Q."/>
            <person name="Koehrsen M."/>
            <person name="Haas B."/>
            <person name="Borodovsky M."/>
            <person name="Guigo R."/>
            <person name="Alvarado L."/>
            <person name="Berlin A."/>
            <person name="Bochicchio J."/>
            <person name="Borenstein D."/>
            <person name="Chapman S."/>
            <person name="Chen Z."/>
            <person name="Freedman E."/>
            <person name="Gellesch M."/>
            <person name="Goldberg J."/>
            <person name="Griggs A."/>
            <person name="Gujja S."/>
            <person name="Heilman E."/>
            <person name="Heiman D."/>
            <person name="Hepburn T."/>
            <person name="Howarth C."/>
            <person name="Jen D."/>
            <person name="Larson L."/>
            <person name="Mehta T."/>
            <person name="Park D."/>
            <person name="Pearson M."/>
            <person name="Roberts A."/>
            <person name="Saif S."/>
            <person name="Shenoy N."/>
            <person name="Sisk P."/>
            <person name="Stolte C."/>
            <person name="Sykes S."/>
            <person name="Thomson T."/>
            <person name="Walk T."/>
            <person name="White J."/>
            <person name="Yandava C."/>
            <person name="Burger G."/>
            <person name="Gray M.W."/>
            <person name="Holland P.W.H."/>
            <person name="King N."/>
            <person name="Lang F.B.F."/>
            <person name="Roger A.J."/>
            <person name="Ruiz-Trillo I."/>
            <person name="Lander E."/>
            <person name="Nusbaum C."/>
        </authorList>
    </citation>
    <scope>NUCLEOTIDE SEQUENCE [LARGE SCALE GENOMIC DNA]</scope>
    <source>
        <strain evidence="15 16">ATCC 50062</strain>
    </source>
</reference>
<evidence type="ECO:0000256" key="4">
    <source>
        <dbReference type="ARBA" id="ARBA00009038"/>
    </source>
</evidence>
<dbReference type="GeneID" id="25560587"/>
<accession>A0A0L0DEK0</accession>
<dbReference type="RefSeq" id="XP_013762526.1">
    <property type="nucleotide sequence ID" value="XM_013907072.1"/>
</dbReference>
<feature type="domain" description="Ribophorin II N-terminal" evidence="11">
    <location>
        <begin position="38"/>
        <end position="285"/>
    </location>
</feature>
<evidence type="ECO:0000259" key="14">
    <source>
        <dbReference type="Pfam" id="PF25147"/>
    </source>
</evidence>
<evidence type="ECO:0000256" key="8">
    <source>
        <dbReference type="ARBA" id="ARBA00022989"/>
    </source>
</evidence>
<keyword evidence="5 10" id="KW-0812">Transmembrane</keyword>
<dbReference type="OrthoDB" id="432292at2759"/>
<evidence type="ECO:0000259" key="13">
    <source>
        <dbReference type="Pfam" id="PF23861"/>
    </source>
</evidence>
<dbReference type="InterPro" id="IPR055373">
    <property type="entry name" value="Ribophorin_II_N"/>
</dbReference>
<proteinExistence type="inferred from homology"/>